<dbReference type="InterPro" id="IPR006016">
    <property type="entry name" value="UspA"/>
</dbReference>
<dbReference type="PANTHER" id="PTHR43591:SF24">
    <property type="entry name" value="2-METHOXY-6-POLYPRENYL-1,4-BENZOQUINOL METHYLASE, MITOCHONDRIAL"/>
    <property type="match status" value="1"/>
</dbReference>
<sequence length="384" mass="42162">MSSNEDQKKAPKSATPALFDVISPHYDRWSDLLSAGGIRAWHHVAVERMQLSGSLHVLDVGCGTGTVTRQIALKLGPQGRVTGLDPANGMLDVARTAPIPANAGPIQWVHGSGEQLPFGSETFDRVSAQFSLRNMGDWTKGLQEMMRVLKVGGQLTILEMVQPLTRLGIMARQGLNAITARISGPKLNPYQWLAVSLQHAPSMQELRTEAMRLGLIKLSVHQWLGDLVVLLTGVKAPAQGNLLVSNNPHAIVWGIDGSLTSLRGASWINRFIQEGSVIHLVTVLPESYHAEEIQKTDRQYWQHQHMMAENLLTAGKFQNQITVLEGEAGPTLVEFSQHVHASMIVMGNRHRNDIPAYWQESASRYVSAHSLVPVLLVPTEYGAD</sequence>
<dbReference type="EMBL" id="PXYT01000029">
    <property type="protein sequence ID" value="PSR27122.1"/>
    <property type="molecule type" value="Genomic_DNA"/>
</dbReference>
<dbReference type="Gene3D" id="3.40.50.620">
    <property type="entry name" value="HUPs"/>
    <property type="match status" value="1"/>
</dbReference>
<dbReference type="GO" id="GO:0032259">
    <property type="term" value="P:methylation"/>
    <property type="evidence" value="ECO:0007669"/>
    <property type="project" value="UniProtKB-KW"/>
</dbReference>
<evidence type="ECO:0000256" key="3">
    <source>
        <dbReference type="ARBA" id="ARBA00022691"/>
    </source>
</evidence>
<evidence type="ECO:0000259" key="4">
    <source>
        <dbReference type="Pfam" id="PF00582"/>
    </source>
</evidence>
<keyword evidence="1 5" id="KW-0489">Methyltransferase</keyword>
<reference evidence="5 6" key="1">
    <citation type="journal article" date="2014" name="BMC Genomics">
        <title>Comparison of environmental and isolate Sulfobacillus genomes reveals diverse carbon, sulfur, nitrogen, and hydrogen metabolisms.</title>
        <authorList>
            <person name="Justice N.B."/>
            <person name="Norman A."/>
            <person name="Brown C.T."/>
            <person name="Singh A."/>
            <person name="Thomas B.C."/>
            <person name="Banfield J.F."/>
        </authorList>
    </citation>
    <scope>NUCLEOTIDE SEQUENCE [LARGE SCALE GENOMIC DNA]</scope>
    <source>
        <strain evidence="5">AMDSBA1</strain>
    </source>
</reference>
<evidence type="ECO:0000256" key="1">
    <source>
        <dbReference type="ARBA" id="ARBA00022603"/>
    </source>
</evidence>
<evidence type="ECO:0000313" key="6">
    <source>
        <dbReference type="Proteomes" id="UP000242699"/>
    </source>
</evidence>
<evidence type="ECO:0000256" key="2">
    <source>
        <dbReference type="ARBA" id="ARBA00022679"/>
    </source>
</evidence>
<gene>
    <name evidence="5" type="ORF">C7B43_12390</name>
</gene>
<dbReference type="PANTHER" id="PTHR43591">
    <property type="entry name" value="METHYLTRANSFERASE"/>
    <property type="match status" value="1"/>
</dbReference>
<dbReference type="InterPro" id="IPR004033">
    <property type="entry name" value="UbiE/COQ5_MeTrFase"/>
</dbReference>
<dbReference type="Pfam" id="PF00582">
    <property type="entry name" value="Usp"/>
    <property type="match status" value="1"/>
</dbReference>
<comment type="caution">
    <text evidence="5">The sequence shown here is derived from an EMBL/GenBank/DDBJ whole genome shotgun (WGS) entry which is preliminary data.</text>
</comment>
<keyword evidence="3" id="KW-0949">S-adenosyl-L-methionine</keyword>
<feature type="domain" description="UspA" evidence="4">
    <location>
        <begin position="251"/>
        <end position="378"/>
    </location>
</feature>
<name>A0A2T2WY18_9FIRM</name>
<dbReference type="SUPFAM" id="SSF52402">
    <property type="entry name" value="Adenine nucleotide alpha hydrolases-like"/>
    <property type="match status" value="1"/>
</dbReference>
<dbReference type="InterPro" id="IPR029063">
    <property type="entry name" value="SAM-dependent_MTases_sf"/>
</dbReference>
<accession>A0A2T2WY18</accession>
<dbReference type="AlphaFoldDB" id="A0A2T2WY18"/>
<dbReference type="PROSITE" id="PS51608">
    <property type="entry name" value="SAM_MT_UBIE"/>
    <property type="match status" value="1"/>
</dbReference>
<dbReference type="Gene3D" id="3.40.50.150">
    <property type="entry name" value="Vaccinia Virus protein VP39"/>
    <property type="match status" value="1"/>
</dbReference>
<dbReference type="Proteomes" id="UP000242699">
    <property type="component" value="Unassembled WGS sequence"/>
</dbReference>
<evidence type="ECO:0000313" key="5">
    <source>
        <dbReference type="EMBL" id="PSR27122.1"/>
    </source>
</evidence>
<dbReference type="GO" id="GO:0008168">
    <property type="term" value="F:methyltransferase activity"/>
    <property type="evidence" value="ECO:0007669"/>
    <property type="project" value="UniProtKB-KW"/>
</dbReference>
<dbReference type="SUPFAM" id="SSF53335">
    <property type="entry name" value="S-adenosyl-L-methionine-dependent methyltransferases"/>
    <property type="match status" value="1"/>
</dbReference>
<proteinExistence type="predicted"/>
<protein>
    <submittedName>
        <fullName evidence="5">Methyltransferase type 11</fullName>
    </submittedName>
</protein>
<dbReference type="InterPro" id="IPR014729">
    <property type="entry name" value="Rossmann-like_a/b/a_fold"/>
</dbReference>
<dbReference type="CDD" id="cd02440">
    <property type="entry name" value="AdoMet_MTases"/>
    <property type="match status" value="1"/>
</dbReference>
<keyword evidence="2 5" id="KW-0808">Transferase</keyword>
<organism evidence="5 6">
    <name type="scientific">Sulfobacillus benefaciens</name>
    <dbReference type="NCBI Taxonomy" id="453960"/>
    <lineage>
        <taxon>Bacteria</taxon>
        <taxon>Bacillati</taxon>
        <taxon>Bacillota</taxon>
        <taxon>Clostridia</taxon>
        <taxon>Eubacteriales</taxon>
        <taxon>Clostridiales Family XVII. Incertae Sedis</taxon>
        <taxon>Sulfobacillus</taxon>
    </lineage>
</organism>
<dbReference type="Pfam" id="PF01209">
    <property type="entry name" value="Ubie_methyltran"/>
    <property type="match status" value="1"/>
</dbReference>